<dbReference type="InterPro" id="IPR035906">
    <property type="entry name" value="MetI-like_sf"/>
</dbReference>
<dbReference type="Pfam" id="PF00528">
    <property type="entry name" value="BPD_transp_1"/>
    <property type="match status" value="1"/>
</dbReference>
<sequence>MTSTPAATRPPASRPRTRRPANTTGVWAGILFVLPMLVLFVVFRFVPSFGAIGMSFTDYRLNGDFEVIGFENYSRLVSDPIFRNALVTTLIYAAFYVPLIVVVSMFTAVVLDKLVWGVGFFRGALFLPYVTSFVLAGVIWYWIYSADGLVNGLLQRWQIDAVPFLSGNQWQVLGSLSVVSVWRGFGYSMLILLAGLKTIPTELTEAAKLDGANAVQRFFRVTLPLLRPVVFFVVVIETIAAFQVFDTVYVMTGGGPARASYSLVYALYDEGFKFFDFGYAATIGVAIFALVFVISIIQRRLLDRDET</sequence>
<dbReference type="PROSITE" id="PS50928">
    <property type="entry name" value="ABC_TM1"/>
    <property type="match status" value="1"/>
</dbReference>
<keyword evidence="5 7" id="KW-1133">Transmembrane helix</keyword>
<evidence type="ECO:0000313" key="10">
    <source>
        <dbReference type="EMBL" id="MFB6396228.1"/>
    </source>
</evidence>
<dbReference type="RefSeq" id="WP_375735749.1">
    <property type="nucleotide sequence ID" value="NZ_JBCGDC010000083.1"/>
</dbReference>
<evidence type="ECO:0000313" key="11">
    <source>
        <dbReference type="Proteomes" id="UP001582793"/>
    </source>
</evidence>
<comment type="similarity">
    <text evidence="7">Belongs to the binding-protein-dependent transport system permease family.</text>
</comment>
<dbReference type="SUPFAM" id="SSF161098">
    <property type="entry name" value="MetI-like"/>
    <property type="match status" value="1"/>
</dbReference>
<feature type="transmembrane region" description="Helical" evidence="7">
    <location>
        <begin position="123"/>
        <end position="143"/>
    </location>
</feature>
<feature type="transmembrane region" description="Helical" evidence="7">
    <location>
        <begin position="277"/>
        <end position="297"/>
    </location>
</feature>
<comment type="caution">
    <text evidence="10">The sequence shown here is derived from an EMBL/GenBank/DDBJ whole genome shotgun (WGS) entry which is preliminary data.</text>
</comment>
<dbReference type="Proteomes" id="UP001582793">
    <property type="component" value="Unassembled WGS sequence"/>
</dbReference>
<feature type="transmembrane region" description="Helical" evidence="7">
    <location>
        <begin position="24"/>
        <end position="46"/>
    </location>
</feature>
<reference evidence="10 11" key="1">
    <citation type="submission" date="2024-04" db="EMBL/GenBank/DDBJ databases">
        <title>Polymorphospora sp. isolated from Baiyangdian Lake in Xiong'an New Area.</title>
        <authorList>
            <person name="Zhang X."/>
            <person name="Liu J."/>
        </authorList>
    </citation>
    <scope>NUCLEOTIDE SEQUENCE [LARGE SCALE GENOMIC DNA]</scope>
    <source>
        <strain evidence="10 11">2-325</strain>
    </source>
</reference>
<proteinExistence type="inferred from homology"/>
<dbReference type="CDD" id="cd06261">
    <property type="entry name" value="TM_PBP2"/>
    <property type="match status" value="1"/>
</dbReference>
<evidence type="ECO:0000256" key="5">
    <source>
        <dbReference type="ARBA" id="ARBA00022989"/>
    </source>
</evidence>
<comment type="subcellular location">
    <subcellularLocation>
        <location evidence="1 7">Cell membrane</location>
        <topology evidence="1 7">Multi-pass membrane protein</topology>
    </subcellularLocation>
</comment>
<evidence type="ECO:0000256" key="2">
    <source>
        <dbReference type="ARBA" id="ARBA00022448"/>
    </source>
</evidence>
<gene>
    <name evidence="10" type="ORF">AAFH96_24420</name>
</gene>
<accession>A0ABV5CZN2</accession>
<dbReference type="PANTHER" id="PTHR30193">
    <property type="entry name" value="ABC TRANSPORTER PERMEASE PROTEIN"/>
    <property type="match status" value="1"/>
</dbReference>
<evidence type="ECO:0000256" key="4">
    <source>
        <dbReference type="ARBA" id="ARBA00022692"/>
    </source>
</evidence>
<keyword evidence="3" id="KW-1003">Cell membrane</keyword>
<dbReference type="InterPro" id="IPR000515">
    <property type="entry name" value="MetI-like"/>
</dbReference>
<feature type="transmembrane region" description="Helical" evidence="7">
    <location>
        <begin position="172"/>
        <end position="196"/>
    </location>
</feature>
<dbReference type="EMBL" id="JBCGDC010000083">
    <property type="protein sequence ID" value="MFB6396228.1"/>
    <property type="molecule type" value="Genomic_DNA"/>
</dbReference>
<evidence type="ECO:0000256" key="7">
    <source>
        <dbReference type="RuleBase" id="RU363032"/>
    </source>
</evidence>
<protein>
    <submittedName>
        <fullName evidence="10">Sugar ABC transporter permease</fullName>
    </submittedName>
</protein>
<evidence type="ECO:0000256" key="3">
    <source>
        <dbReference type="ARBA" id="ARBA00022475"/>
    </source>
</evidence>
<feature type="transmembrane region" description="Helical" evidence="7">
    <location>
        <begin position="225"/>
        <end position="245"/>
    </location>
</feature>
<evidence type="ECO:0000256" key="6">
    <source>
        <dbReference type="ARBA" id="ARBA00023136"/>
    </source>
</evidence>
<evidence type="ECO:0000259" key="9">
    <source>
        <dbReference type="PROSITE" id="PS50928"/>
    </source>
</evidence>
<feature type="region of interest" description="Disordered" evidence="8">
    <location>
        <begin position="1"/>
        <end position="20"/>
    </location>
</feature>
<feature type="compositionally biased region" description="Low complexity" evidence="8">
    <location>
        <begin position="1"/>
        <end position="11"/>
    </location>
</feature>
<name>A0ABV5CZN2_9ACTN</name>
<dbReference type="InterPro" id="IPR051393">
    <property type="entry name" value="ABC_transporter_permease"/>
</dbReference>
<feature type="transmembrane region" description="Helical" evidence="7">
    <location>
        <begin position="90"/>
        <end position="111"/>
    </location>
</feature>
<feature type="domain" description="ABC transmembrane type-1" evidence="9">
    <location>
        <begin position="86"/>
        <end position="298"/>
    </location>
</feature>
<dbReference type="Gene3D" id="1.10.3720.10">
    <property type="entry name" value="MetI-like"/>
    <property type="match status" value="1"/>
</dbReference>
<keyword evidence="4 7" id="KW-0812">Transmembrane</keyword>
<keyword evidence="6 7" id="KW-0472">Membrane</keyword>
<keyword evidence="11" id="KW-1185">Reference proteome</keyword>
<organism evidence="10 11">
    <name type="scientific">Polymorphospora lycopeni</name>
    <dbReference type="NCBI Taxonomy" id="3140240"/>
    <lineage>
        <taxon>Bacteria</taxon>
        <taxon>Bacillati</taxon>
        <taxon>Actinomycetota</taxon>
        <taxon>Actinomycetes</taxon>
        <taxon>Micromonosporales</taxon>
        <taxon>Micromonosporaceae</taxon>
        <taxon>Polymorphospora</taxon>
    </lineage>
</organism>
<evidence type="ECO:0000256" key="8">
    <source>
        <dbReference type="SAM" id="MobiDB-lite"/>
    </source>
</evidence>
<evidence type="ECO:0000256" key="1">
    <source>
        <dbReference type="ARBA" id="ARBA00004651"/>
    </source>
</evidence>
<dbReference type="PANTHER" id="PTHR30193:SF37">
    <property type="entry name" value="INNER MEMBRANE ABC TRANSPORTER PERMEASE PROTEIN YCJO"/>
    <property type="match status" value="1"/>
</dbReference>
<keyword evidence="2 7" id="KW-0813">Transport</keyword>